<evidence type="ECO:0000256" key="2">
    <source>
        <dbReference type="ARBA" id="ARBA00006495"/>
    </source>
</evidence>
<gene>
    <name evidence="20" type="ORF">K461DRAFT_325493</name>
</gene>
<dbReference type="GO" id="GO:0005524">
    <property type="term" value="F:ATP binding"/>
    <property type="evidence" value="ECO:0007669"/>
    <property type="project" value="UniProtKB-KW"/>
</dbReference>
<evidence type="ECO:0000256" key="5">
    <source>
        <dbReference type="ARBA" id="ARBA00022516"/>
    </source>
</evidence>
<keyword evidence="12 17" id="KW-0443">Lipid metabolism</keyword>
<dbReference type="GO" id="GO:0005829">
    <property type="term" value="C:cytosol"/>
    <property type="evidence" value="ECO:0007669"/>
    <property type="project" value="TreeGrafter"/>
</dbReference>
<evidence type="ECO:0000256" key="17">
    <source>
        <dbReference type="RuleBase" id="RU363087"/>
    </source>
</evidence>
<keyword evidence="8 17" id="KW-0418">Kinase</keyword>
<dbReference type="SUPFAM" id="SSF54211">
    <property type="entry name" value="Ribosomal protein S5 domain 2-like"/>
    <property type="match status" value="1"/>
</dbReference>
<keyword evidence="13 17" id="KW-1207">Sterol metabolism</keyword>
<keyword evidence="10" id="KW-0460">Magnesium</keyword>
<feature type="domain" description="GHMP kinase C-terminal" evidence="19">
    <location>
        <begin position="345"/>
        <end position="408"/>
    </location>
</feature>
<dbReference type="GO" id="GO:0006696">
    <property type="term" value="P:ergosterol biosynthetic process"/>
    <property type="evidence" value="ECO:0007669"/>
    <property type="project" value="TreeGrafter"/>
</dbReference>
<dbReference type="InterPro" id="IPR006204">
    <property type="entry name" value="GHMP_kinase_N_dom"/>
</dbReference>
<dbReference type="GO" id="GO:0019287">
    <property type="term" value="P:isopentenyl diphosphate biosynthetic process, mevalonate pathway"/>
    <property type="evidence" value="ECO:0007669"/>
    <property type="project" value="TreeGrafter"/>
</dbReference>
<evidence type="ECO:0000256" key="16">
    <source>
        <dbReference type="ARBA" id="ARBA00029438"/>
    </source>
</evidence>
<keyword evidence="7 17" id="KW-0547">Nucleotide-binding</keyword>
<dbReference type="InterPro" id="IPR014721">
    <property type="entry name" value="Ribsml_uS5_D2-typ_fold_subgr"/>
</dbReference>
<proteinExistence type="inferred from homology"/>
<comment type="subcellular location">
    <subcellularLocation>
        <location evidence="1 17">Cytoplasm</location>
    </subcellularLocation>
</comment>
<keyword evidence="21" id="KW-1185">Reference proteome</keyword>
<dbReference type="EMBL" id="ML996081">
    <property type="protein sequence ID" value="KAF2156837.1"/>
    <property type="molecule type" value="Genomic_DNA"/>
</dbReference>
<evidence type="ECO:0000256" key="11">
    <source>
        <dbReference type="ARBA" id="ARBA00023011"/>
    </source>
</evidence>
<comment type="pathway">
    <text evidence="16 17">Isoprenoid biosynthesis; isopentenyl diphosphate biosynthesis via mevalonate pathway; isopentenyl diphosphate from (R)-mevalonate: step 1/3.</text>
</comment>
<keyword evidence="5 17" id="KW-0444">Lipid biosynthesis</keyword>
<dbReference type="SUPFAM" id="SSF55060">
    <property type="entry name" value="GHMP Kinase, C-terminal domain"/>
    <property type="match status" value="1"/>
</dbReference>
<evidence type="ECO:0000256" key="14">
    <source>
        <dbReference type="ARBA" id="ARBA00023221"/>
    </source>
</evidence>
<dbReference type="PANTHER" id="PTHR43290:SF2">
    <property type="entry name" value="MEVALONATE KINASE"/>
    <property type="match status" value="1"/>
</dbReference>
<evidence type="ECO:0000256" key="1">
    <source>
        <dbReference type="ARBA" id="ARBA00004496"/>
    </source>
</evidence>
<name>A0A9P4MKZ4_9PEZI</name>
<dbReference type="InterPro" id="IPR006205">
    <property type="entry name" value="Mev_gal_kin"/>
</dbReference>
<comment type="caution">
    <text evidence="20">The sequence shown here is derived from an EMBL/GenBank/DDBJ whole genome shotgun (WGS) entry which is preliminary data.</text>
</comment>
<evidence type="ECO:0000256" key="4">
    <source>
        <dbReference type="ARBA" id="ARBA00022490"/>
    </source>
</evidence>
<evidence type="ECO:0000256" key="15">
    <source>
        <dbReference type="ARBA" id="ARBA00029310"/>
    </source>
</evidence>
<dbReference type="InterPro" id="IPR006203">
    <property type="entry name" value="GHMP_knse_ATP-bd_CS"/>
</dbReference>
<sequence>MAAADQIDGIRPESAQESATAVPFLISAPGKVIVFGEHAVVYGKAALAASISLRSYLHVSPAPSSSSPSITLHFVDLSLEHTWPVSALPWADFTSARESAAASPPSSLDPDLVAAIAPHIADISSDLSPEKRKIHHAAASTFLYLYLLLATPDTSTCTFTLRSTIPIGAGLGSSASIAVCLATALLLLSPSQATSSQPHILPPPLESSSADSGADAKSTLDKINAFAFIGESVIHGTPSGVDNTIATLGKAVIFKRSPTAGQPSSITSIRRFPELPLLIVDTKQAKSTAVEVGKVRALREAQPAVVNHILDSIDAVTESARLLIQQEDEYDLLGQTAQRSSSATDAIDEKTADQLAALVRINHGLLCSLGVSHPRLEQLRTIADENNLGAFKLTGAGGGGCGFVLLRPEFRGVLGSTRETLTNVERQIEEAGMEKYETILGGDGVGVLLSPSNSTKEGSISMEAFLAAKGSTGLSSLAEHGRNWRYWRF</sequence>
<evidence type="ECO:0000256" key="13">
    <source>
        <dbReference type="ARBA" id="ARBA00023166"/>
    </source>
</evidence>
<evidence type="ECO:0000259" key="19">
    <source>
        <dbReference type="Pfam" id="PF08544"/>
    </source>
</evidence>
<dbReference type="Pfam" id="PF00288">
    <property type="entry name" value="GHMP_kinases_N"/>
    <property type="match status" value="1"/>
</dbReference>
<evidence type="ECO:0000256" key="12">
    <source>
        <dbReference type="ARBA" id="ARBA00023098"/>
    </source>
</evidence>
<dbReference type="Proteomes" id="UP000799439">
    <property type="component" value="Unassembled WGS sequence"/>
</dbReference>
<dbReference type="EC" id="2.7.1.36" evidence="3 17"/>
<evidence type="ECO:0000256" key="6">
    <source>
        <dbReference type="ARBA" id="ARBA00022679"/>
    </source>
</evidence>
<dbReference type="PANTHER" id="PTHR43290">
    <property type="entry name" value="MEVALONATE KINASE"/>
    <property type="match status" value="1"/>
</dbReference>
<reference evidence="20" key="1">
    <citation type="journal article" date="2020" name="Stud. Mycol.">
        <title>101 Dothideomycetes genomes: a test case for predicting lifestyles and emergence of pathogens.</title>
        <authorList>
            <person name="Haridas S."/>
            <person name="Albert R."/>
            <person name="Binder M."/>
            <person name="Bloem J."/>
            <person name="Labutti K."/>
            <person name="Salamov A."/>
            <person name="Andreopoulos B."/>
            <person name="Baker S."/>
            <person name="Barry K."/>
            <person name="Bills G."/>
            <person name="Bluhm B."/>
            <person name="Cannon C."/>
            <person name="Castanera R."/>
            <person name="Culley D."/>
            <person name="Daum C."/>
            <person name="Ezra D."/>
            <person name="Gonzalez J."/>
            <person name="Henrissat B."/>
            <person name="Kuo A."/>
            <person name="Liang C."/>
            <person name="Lipzen A."/>
            <person name="Lutzoni F."/>
            <person name="Magnuson J."/>
            <person name="Mondo S."/>
            <person name="Nolan M."/>
            <person name="Ohm R."/>
            <person name="Pangilinan J."/>
            <person name="Park H.-J."/>
            <person name="Ramirez L."/>
            <person name="Alfaro M."/>
            <person name="Sun H."/>
            <person name="Tritt A."/>
            <person name="Yoshinaga Y."/>
            <person name="Zwiers L.-H."/>
            <person name="Turgeon B."/>
            <person name="Goodwin S."/>
            <person name="Spatafora J."/>
            <person name="Crous P."/>
            <person name="Grigoriev I."/>
        </authorList>
    </citation>
    <scope>NUCLEOTIDE SEQUENCE</scope>
    <source>
        <strain evidence="20">CBS 260.36</strain>
    </source>
</reference>
<dbReference type="NCBIfam" id="TIGR00549">
    <property type="entry name" value="mevalon_kin"/>
    <property type="match status" value="1"/>
</dbReference>
<feature type="domain" description="GHMP kinase N-terminal" evidence="18">
    <location>
        <begin position="155"/>
        <end position="188"/>
    </location>
</feature>
<evidence type="ECO:0000256" key="8">
    <source>
        <dbReference type="ARBA" id="ARBA00022777"/>
    </source>
</evidence>
<evidence type="ECO:0000313" key="21">
    <source>
        <dbReference type="Proteomes" id="UP000799439"/>
    </source>
</evidence>
<dbReference type="PROSITE" id="PS00627">
    <property type="entry name" value="GHMP_KINASES_ATP"/>
    <property type="match status" value="1"/>
</dbReference>
<keyword evidence="6 17" id="KW-0808">Transferase</keyword>
<keyword evidence="17" id="KW-0752">Steroid biosynthesis</keyword>
<keyword evidence="4 17" id="KW-0963">Cytoplasm</keyword>
<evidence type="ECO:0000256" key="7">
    <source>
        <dbReference type="ARBA" id="ARBA00022741"/>
    </source>
</evidence>
<dbReference type="Pfam" id="PF08544">
    <property type="entry name" value="GHMP_kinases_C"/>
    <property type="match status" value="1"/>
</dbReference>
<dbReference type="InterPro" id="IPR036554">
    <property type="entry name" value="GHMP_kinase_C_sf"/>
</dbReference>
<accession>A0A9P4MKZ4</accession>
<organism evidence="20 21">
    <name type="scientific">Myriangium duriaei CBS 260.36</name>
    <dbReference type="NCBI Taxonomy" id="1168546"/>
    <lineage>
        <taxon>Eukaryota</taxon>
        <taxon>Fungi</taxon>
        <taxon>Dikarya</taxon>
        <taxon>Ascomycota</taxon>
        <taxon>Pezizomycotina</taxon>
        <taxon>Dothideomycetes</taxon>
        <taxon>Dothideomycetidae</taxon>
        <taxon>Myriangiales</taxon>
        <taxon>Myriangiaceae</taxon>
        <taxon>Myriangium</taxon>
    </lineage>
</organism>
<evidence type="ECO:0000256" key="9">
    <source>
        <dbReference type="ARBA" id="ARBA00022840"/>
    </source>
</evidence>
<comment type="similarity">
    <text evidence="2 17">Belongs to the GHMP kinase family. Mevalonate kinase subfamily.</text>
</comment>
<dbReference type="PRINTS" id="PR00959">
    <property type="entry name" value="MEVGALKINASE"/>
</dbReference>
<evidence type="ECO:0000256" key="3">
    <source>
        <dbReference type="ARBA" id="ARBA00012103"/>
    </source>
</evidence>
<dbReference type="InterPro" id="IPR020568">
    <property type="entry name" value="Ribosomal_Su5_D2-typ_SF"/>
</dbReference>
<protein>
    <recommendedName>
        <fullName evidence="3 17">Mevalonate kinase</fullName>
        <shortName evidence="17">MK</shortName>
        <ecNumber evidence="3 17">2.7.1.36</ecNumber>
    </recommendedName>
</protein>
<dbReference type="Gene3D" id="3.30.230.10">
    <property type="match status" value="1"/>
</dbReference>
<dbReference type="GO" id="GO:0004496">
    <property type="term" value="F:mevalonate kinase activity"/>
    <property type="evidence" value="ECO:0007669"/>
    <property type="project" value="UniProtKB-EC"/>
</dbReference>
<keyword evidence="9 17" id="KW-0067">ATP-binding</keyword>
<evidence type="ECO:0000256" key="10">
    <source>
        <dbReference type="ARBA" id="ARBA00022842"/>
    </source>
</evidence>
<dbReference type="OrthoDB" id="1652964at2759"/>
<comment type="function">
    <text evidence="17">Mevalonate kinase; part of the second module of ergosterol biosynthesis pathway that includes the middle steps of the pathway. The second module is carried out in the vacuole and involves the formation of farnesyl diphosphate, which is also an important intermediate in the biosynthesis of ubiquinone, dolichol, heme and prenylated proteins.</text>
</comment>
<keyword evidence="11 17" id="KW-0756">Sterol biosynthesis</keyword>
<dbReference type="InterPro" id="IPR013750">
    <property type="entry name" value="GHMP_kinase_C_dom"/>
</dbReference>
<comment type="catalytic activity">
    <reaction evidence="15">
        <text>(R)-mevalonate + ATP = (R)-5-phosphomevalonate + ADP + H(+)</text>
        <dbReference type="Rhea" id="RHEA:17065"/>
        <dbReference type="ChEBI" id="CHEBI:15378"/>
        <dbReference type="ChEBI" id="CHEBI:30616"/>
        <dbReference type="ChEBI" id="CHEBI:36464"/>
        <dbReference type="ChEBI" id="CHEBI:58146"/>
        <dbReference type="ChEBI" id="CHEBI:456216"/>
        <dbReference type="EC" id="2.7.1.36"/>
    </reaction>
    <physiologicalReaction direction="left-to-right" evidence="15">
        <dbReference type="Rhea" id="RHEA:17066"/>
    </physiologicalReaction>
</comment>
<evidence type="ECO:0000313" key="20">
    <source>
        <dbReference type="EMBL" id="KAF2156837.1"/>
    </source>
</evidence>
<dbReference type="AlphaFoldDB" id="A0A9P4MKZ4"/>
<evidence type="ECO:0000259" key="18">
    <source>
        <dbReference type="Pfam" id="PF00288"/>
    </source>
</evidence>
<dbReference type="Gene3D" id="3.30.70.890">
    <property type="entry name" value="GHMP kinase, C-terminal domain"/>
    <property type="match status" value="1"/>
</dbReference>
<keyword evidence="14 17" id="KW-0753">Steroid metabolism</keyword>